<organism evidence="1 2">
    <name type="scientific">Metamycoplasma orale</name>
    <name type="common">Mycoplasma orale</name>
    <dbReference type="NCBI Taxonomy" id="2121"/>
    <lineage>
        <taxon>Bacteria</taxon>
        <taxon>Bacillati</taxon>
        <taxon>Mycoplasmatota</taxon>
        <taxon>Mycoplasmoidales</taxon>
        <taxon>Metamycoplasmataceae</taxon>
        <taxon>Metamycoplasma</taxon>
    </lineage>
</organism>
<dbReference type="InterPro" id="IPR038087">
    <property type="entry name" value="RNAP_delta_N_dom_sf"/>
</dbReference>
<accession>A0A448ZW02</accession>
<gene>
    <name evidence="1" type="ORF">NCTC10112_00228</name>
</gene>
<sequence>MENLSMIDIAKEAIGNSSKTFDEIFSTVSKKLLNNWKLEAGENISENELLEKKRGEFYKLLTIDSRFFRNNDGTWTTVRPTK</sequence>
<dbReference type="OrthoDB" id="399771at2"/>
<proteinExistence type="predicted"/>
<evidence type="ECO:0008006" key="3">
    <source>
        <dbReference type="Google" id="ProtNLM"/>
    </source>
</evidence>
<dbReference type="NCBIfam" id="NF045964">
    <property type="entry name" value="RNAP_delt_plasma"/>
    <property type="match status" value="1"/>
</dbReference>
<evidence type="ECO:0000313" key="2">
    <source>
        <dbReference type="Proteomes" id="UP000290482"/>
    </source>
</evidence>
<evidence type="ECO:0000313" key="1">
    <source>
        <dbReference type="EMBL" id="VEU55442.1"/>
    </source>
</evidence>
<dbReference type="EMBL" id="LR214940">
    <property type="protein sequence ID" value="VEU55442.1"/>
    <property type="molecule type" value="Genomic_DNA"/>
</dbReference>
<dbReference type="Proteomes" id="UP000290482">
    <property type="component" value="Chromosome"/>
</dbReference>
<protein>
    <recommendedName>
        <fullName evidence="3">RNAP delta factor</fullName>
    </recommendedName>
</protein>
<dbReference type="RefSeq" id="WP_022936186.1">
    <property type="nucleotide sequence ID" value="NZ_LR214940.1"/>
</dbReference>
<dbReference type="Gene3D" id="1.10.10.1250">
    <property type="entry name" value="RNA polymerase, subunit delta, N-terminal domain"/>
    <property type="match status" value="1"/>
</dbReference>
<name>A0A448ZW02_METOS</name>
<reference evidence="1 2" key="1">
    <citation type="submission" date="2019-01" db="EMBL/GenBank/DDBJ databases">
        <authorList>
            <consortium name="Pathogen Informatics"/>
        </authorList>
    </citation>
    <scope>NUCLEOTIDE SEQUENCE [LARGE SCALE GENOMIC DNA]</scope>
    <source>
        <strain evidence="1 2">NCTC10112</strain>
    </source>
</reference>
<dbReference type="AlphaFoldDB" id="A0A448ZW02"/>
<keyword evidence="2" id="KW-1185">Reference proteome</keyword>
<dbReference type="KEGG" id="mob:NCTC10112_00228"/>